<name>A0A7S1KN28_9EUKA</name>
<dbReference type="Gene3D" id="3.30.2160.10">
    <property type="entry name" value="Hect, E3 ligase catalytic domain"/>
    <property type="match status" value="1"/>
</dbReference>
<organism evidence="9">
    <name type="scientific">Percolomonas cosmopolitus</name>
    <dbReference type="NCBI Taxonomy" id="63605"/>
    <lineage>
        <taxon>Eukaryota</taxon>
        <taxon>Discoba</taxon>
        <taxon>Heterolobosea</taxon>
        <taxon>Tetramitia</taxon>
        <taxon>Eutetramitia</taxon>
        <taxon>Percolomonadidae</taxon>
        <taxon>Percolomonas</taxon>
    </lineage>
</organism>
<evidence type="ECO:0000259" key="8">
    <source>
        <dbReference type="PROSITE" id="PS50237"/>
    </source>
</evidence>
<gene>
    <name evidence="9" type="ORF">PCOS0759_LOCUS2616</name>
</gene>
<dbReference type="Pfam" id="PF00632">
    <property type="entry name" value="HECT"/>
    <property type="match status" value="1"/>
</dbReference>
<dbReference type="GO" id="GO:0061630">
    <property type="term" value="F:ubiquitin protein ligase activity"/>
    <property type="evidence" value="ECO:0007669"/>
    <property type="project" value="UniProtKB-EC"/>
</dbReference>
<evidence type="ECO:0000256" key="1">
    <source>
        <dbReference type="ARBA" id="ARBA00000885"/>
    </source>
</evidence>
<dbReference type="Gene3D" id="3.90.1750.10">
    <property type="entry name" value="Hect, E3 ligase catalytic domains"/>
    <property type="match status" value="1"/>
</dbReference>
<dbReference type="CDD" id="cd00078">
    <property type="entry name" value="HECTc"/>
    <property type="match status" value="1"/>
</dbReference>
<sequence>MIRKAMEFRVLECARIRSSLQFIPLPNLFYLPTLSFCCQSSAIGAFPNDQVREKHSNMETNSLCLFSSRLTFPSPFPFLFFPFPLFSRYFDQFTNGCYLGDSCTNSNYCLHKNSAFSTMPPEEVAKQAIAAARDAFQQEPKFHFCDSPSPVLPLLSPHGSMALQTPVITRFAVDHLDFFSQIVERVFKHSDSINHSFLTRSAILRLNDFSHDSGINTDQVEEFYRIIQEQERKQHPELTKTMQSGFTSVAATLRKTANRILDPFKLRQFIIMLLSPYMMENEYYDCVLDIFTSSVNLNDNMQKILIKWFNRLQSESLLKIVRMVQQFITLQIYARYIVDEQIMFATIFLGMLNDANEMHENESEKIDYKEFYNDAVNNIFDLKSDTKRWRELKPMRQSTHLGNRPAHFSNFTFIDYPFILDPSAKSKVLSINAQFEQMDEVRGAIFSSFLGGGLQQPYLVLQVDRNNLISSCLYQIEMNRNNLKKPLKVKFIGEEGQDEGGVRKEMFLLIVRELFNENYGMFAYNKLGGNFWFNENTLSMESEFNLIGTVIGLALYNSIILDVRFPLLLYKKLCGQQPTLEDVKQADPELYRGLKQLLAYTGDVENDFCRNFMVETEAFGEVRSFELKPGGEDIPVTKENREEYVELYVKWKYITGVQKQFDAFNRGFRSVIGETLELFKPQELELLVCGSPKLDFDELKKGARYSEGYTEDSQQIHWLWDILTEFNEDEKRRFLHFCTGSDRSPISGLSSTQLVVIPNGDDDQRLPSASTCFNLLLLPKYTSKDILRDRLTKAIEHYLSFGLS</sequence>
<dbReference type="SMART" id="SM00119">
    <property type="entry name" value="HECTc"/>
    <property type="match status" value="1"/>
</dbReference>
<dbReference type="FunFam" id="3.30.2160.10:FF:000004">
    <property type="entry name" value="probable E3 ubiquitin-protein ligase HERC4 isoform X1"/>
    <property type="match status" value="1"/>
</dbReference>
<dbReference type="Gene3D" id="3.30.2410.10">
    <property type="entry name" value="Hect, E3 ligase catalytic domain"/>
    <property type="match status" value="1"/>
</dbReference>
<evidence type="ECO:0000256" key="2">
    <source>
        <dbReference type="ARBA" id="ARBA00004496"/>
    </source>
</evidence>
<dbReference type="EC" id="2.3.2.26" evidence="3"/>
<dbReference type="GO" id="GO:0005737">
    <property type="term" value="C:cytoplasm"/>
    <property type="evidence" value="ECO:0007669"/>
    <property type="project" value="UniProtKB-SubCell"/>
</dbReference>
<evidence type="ECO:0000256" key="4">
    <source>
        <dbReference type="ARBA" id="ARBA00022490"/>
    </source>
</evidence>
<dbReference type="SUPFAM" id="SSF56204">
    <property type="entry name" value="Hect, E3 ligase catalytic domain"/>
    <property type="match status" value="1"/>
</dbReference>
<dbReference type="GO" id="GO:0000209">
    <property type="term" value="P:protein polyubiquitination"/>
    <property type="evidence" value="ECO:0007669"/>
    <property type="project" value="InterPro"/>
</dbReference>
<protein>
    <recommendedName>
        <fullName evidence="3">HECT-type E3 ubiquitin transferase</fullName>
        <ecNumber evidence="3">2.3.2.26</ecNumber>
    </recommendedName>
</protein>
<keyword evidence="5" id="KW-0808">Transferase</keyword>
<dbReference type="InterPro" id="IPR044611">
    <property type="entry name" value="E3A/B/C-like"/>
</dbReference>
<proteinExistence type="predicted"/>
<evidence type="ECO:0000256" key="5">
    <source>
        <dbReference type="ARBA" id="ARBA00022679"/>
    </source>
</evidence>
<reference evidence="9" key="1">
    <citation type="submission" date="2021-01" db="EMBL/GenBank/DDBJ databases">
        <authorList>
            <person name="Corre E."/>
            <person name="Pelletier E."/>
            <person name="Niang G."/>
            <person name="Scheremetjew M."/>
            <person name="Finn R."/>
            <person name="Kale V."/>
            <person name="Holt S."/>
            <person name="Cochrane G."/>
            <person name="Meng A."/>
            <person name="Brown T."/>
            <person name="Cohen L."/>
        </authorList>
    </citation>
    <scope>NUCLEOTIDE SEQUENCE</scope>
    <source>
        <strain evidence="9">WS</strain>
    </source>
</reference>
<keyword evidence="6 7" id="KW-0833">Ubl conjugation pathway</keyword>
<feature type="active site" description="Glycyl thioester intermediate" evidence="7">
    <location>
        <position position="772"/>
    </location>
</feature>
<dbReference type="PROSITE" id="PS50237">
    <property type="entry name" value="HECT"/>
    <property type="match status" value="1"/>
</dbReference>
<accession>A0A7S1KN28</accession>
<dbReference type="InterPro" id="IPR035983">
    <property type="entry name" value="Hect_E3_ubiquitin_ligase"/>
</dbReference>
<evidence type="ECO:0000256" key="7">
    <source>
        <dbReference type="PROSITE-ProRule" id="PRU00104"/>
    </source>
</evidence>
<dbReference type="InterPro" id="IPR000569">
    <property type="entry name" value="HECT_dom"/>
</dbReference>
<comment type="catalytic activity">
    <reaction evidence="1">
        <text>S-ubiquitinyl-[E2 ubiquitin-conjugating enzyme]-L-cysteine + [acceptor protein]-L-lysine = [E2 ubiquitin-conjugating enzyme]-L-cysteine + N(6)-ubiquitinyl-[acceptor protein]-L-lysine.</text>
        <dbReference type="EC" id="2.3.2.26"/>
    </reaction>
</comment>
<comment type="subcellular location">
    <subcellularLocation>
        <location evidence="2">Cytoplasm</location>
    </subcellularLocation>
</comment>
<evidence type="ECO:0000256" key="6">
    <source>
        <dbReference type="ARBA" id="ARBA00022786"/>
    </source>
</evidence>
<feature type="domain" description="HECT" evidence="8">
    <location>
        <begin position="479"/>
        <end position="804"/>
    </location>
</feature>
<dbReference type="EMBL" id="HBGD01003168">
    <property type="protein sequence ID" value="CAD9079382.1"/>
    <property type="molecule type" value="Transcribed_RNA"/>
</dbReference>
<evidence type="ECO:0000313" key="9">
    <source>
        <dbReference type="EMBL" id="CAD9079382.1"/>
    </source>
</evidence>
<evidence type="ECO:0000256" key="3">
    <source>
        <dbReference type="ARBA" id="ARBA00012485"/>
    </source>
</evidence>
<dbReference type="PANTHER" id="PTHR45700">
    <property type="entry name" value="UBIQUITIN-PROTEIN LIGASE E3C"/>
    <property type="match status" value="1"/>
</dbReference>
<dbReference type="FunFam" id="3.30.2410.10:FF:000003">
    <property type="entry name" value="probable E3 ubiquitin-protein ligase HERC4 isoform X1"/>
    <property type="match status" value="1"/>
</dbReference>
<dbReference type="PANTHER" id="PTHR45700:SF8">
    <property type="entry name" value="HECT-TYPE E3 UBIQUITIN TRANSFERASE"/>
    <property type="match status" value="1"/>
</dbReference>
<keyword evidence="4" id="KW-0963">Cytoplasm</keyword>
<dbReference type="AlphaFoldDB" id="A0A7S1KN28"/>